<evidence type="ECO:0000259" key="10">
    <source>
        <dbReference type="Pfam" id="PF00933"/>
    </source>
</evidence>
<keyword evidence="8" id="KW-0812">Transmembrane</keyword>
<keyword evidence="4 9" id="KW-0732">Signal</keyword>
<name>A0AAV0LGA2_9ROSI</name>
<evidence type="ECO:0000256" key="5">
    <source>
        <dbReference type="ARBA" id="ARBA00022801"/>
    </source>
</evidence>
<keyword evidence="5" id="KW-0378">Hydrolase</keyword>
<dbReference type="InterPro" id="IPR017853">
    <property type="entry name" value="GH"/>
</dbReference>
<dbReference type="InterPro" id="IPR036881">
    <property type="entry name" value="Glyco_hydro_3_C_sf"/>
</dbReference>
<comment type="similarity">
    <text evidence="2">Belongs to the glycosyl hydrolase 3 family.</text>
</comment>
<dbReference type="PRINTS" id="PR00133">
    <property type="entry name" value="GLHYDRLASE3"/>
</dbReference>
<evidence type="ECO:0000256" key="7">
    <source>
        <dbReference type="SAM" id="MobiDB-lite"/>
    </source>
</evidence>
<evidence type="ECO:0000256" key="6">
    <source>
        <dbReference type="ARBA" id="ARBA00023295"/>
    </source>
</evidence>
<gene>
    <name evidence="11" type="ORF">LITE_LOCUS23672</name>
</gene>
<feature type="signal peptide" evidence="9">
    <location>
        <begin position="1"/>
        <end position="33"/>
    </location>
</feature>
<dbReference type="Gene3D" id="3.20.20.300">
    <property type="entry name" value="Glycoside hydrolase, family 3, N-terminal domain"/>
    <property type="match status" value="1"/>
</dbReference>
<evidence type="ECO:0000256" key="3">
    <source>
        <dbReference type="ARBA" id="ARBA00012744"/>
    </source>
</evidence>
<dbReference type="EC" id="3.2.1.21" evidence="3"/>
<evidence type="ECO:0000313" key="12">
    <source>
        <dbReference type="Proteomes" id="UP001154282"/>
    </source>
</evidence>
<dbReference type="InterPro" id="IPR051915">
    <property type="entry name" value="Cellulose_Degrad_GH3"/>
</dbReference>
<keyword evidence="8" id="KW-0472">Membrane</keyword>
<keyword evidence="8" id="KW-1133">Transmembrane helix</keyword>
<dbReference type="Proteomes" id="UP001154282">
    <property type="component" value="Unassembled WGS sequence"/>
</dbReference>
<dbReference type="InterPro" id="IPR001764">
    <property type="entry name" value="Glyco_hydro_3_N"/>
</dbReference>
<dbReference type="InterPro" id="IPR036962">
    <property type="entry name" value="Glyco_hydro_3_N_sf"/>
</dbReference>
<evidence type="ECO:0000256" key="4">
    <source>
        <dbReference type="ARBA" id="ARBA00022729"/>
    </source>
</evidence>
<evidence type="ECO:0000313" key="11">
    <source>
        <dbReference type="EMBL" id="CAI0433023.1"/>
    </source>
</evidence>
<reference evidence="11" key="1">
    <citation type="submission" date="2022-08" db="EMBL/GenBank/DDBJ databases">
        <authorList>
            <person name="Gutierrez-Valencia J."/>
        </authorList>
    </citation>
    <scope>NUCLEOTIDE SEQUENCE</scope>
</reference>
<dbReference type="GO" id="GO:0008422">
    <property type="term" value="F:beta-glucosidase activity"/>
    <property type="evidence" value="ECO:0007669"/>
    <property type="project" value="UniProtKB-EC"/>
</dbReference>
<feature type="chain" id="PRO_5043359190" description="beta-glucosidase" evidence="9">
    <location>
        <begin position="34"/>
        <end position="969"/>
    </location>
</feature>
<keyword evidence="12" id="KW-1185">Reference proteome</keyword>
<dbReference type="EMBL" id="CAMGYJ010000006">
    <property type="protein sequence ID" value="CAI0433023.1"/>
    <property type="molecule type" value="Genomic_DNA"/>
</dbReference>
<comment type="catalytic activity">
    <reaction evidence="1">
        <text>Hydrolysis of terminal, non-reducing beta-D-glucosyl residues with release of beta-D-glucose.</text>
        <dbReference type="EC" id="3.2.1.21"/>
    </reaction>
</comment>
<organism evidence="11 12">
    <name type="scientific">Linum tenue</name>
    <dbReference type="NCBI Taxonomy" id="586396"/>
    <lineage>
        <taxon>Eukaryota</taxon>
        <taxon>Viridiplantae</taxon>
        <taxon>Streptophyta</taxon>
        <taxon>Embryophyta</taxon>
        <taxon>Tracheophyta</taxon>
        <taxon>Spermatophyta</taxon>
        <taxon>Magnoliopsida</taxon>
        <taxon>eudicotyledons</taxon>
        <taxon>Gunneridae</taxon>
        <taxon>Pentapetalae</taxon>
        <taxon>rosids</taxon>
        <taxon>fabids</taxon>
        <taxon>Malpighiales</taxon>
        <taxon>Linaceae</taxon>
        <taxon>Linum</taxon>
    </lineage>
</organism>
<accession>A0AAV0LGA2</accession>
<sequence length="969" mass="106838">MGMIRIGATRKKQSPVLVVGILVLALFLEAADAEYRRYRDPTKPMGGRIRDLMGRMTLQEKIGQMVQIDRKVASADVVKNYFIGSILSGGGSVPGQKASPEEWIKMVNEYQSGAMSTRLGIPLIYGIDAVHGHNNVYNATIFPHNIGLGATREPALVKKIGAATALEMRATGIPYAFAPCIAVCRDPRWGRCYESYSEDSEIVKAMTELIPGLQGDVPADARKGVPYVAGKRKVAACAKHFVGDGGTVKGINENNTIIDWNGLRRIHMPAYFASIVKGVSTVMVSYSSWNGVRMHANRNLVTSYLKDTLKFRGFVISDWQGIDRLTDPPHANYTYSVEKAVAAGLDMVMVPLNYTEFIDDLTLLVNKGVIPMSRIDDAVRRILRVKFVLGLFDNPMADDSMVNELGKQWSTTKVTYEEAPTADYVKANDFSYAIVVVGEHPYVETGGDNLNLTIPDPGPATIRNVCGSVKCVVVLISGRPLVIEPYVDSMDGLVAAWLPGTEGPRCRSKEMVAALERGVGGLRIWDPGLFVCAEVCLEMRSDTGFRCKNRTKNESERATFQGPHPSGRKIERLAGVIALVQEFYHDEHQLRVDMFETLGSATDLPEAPLHPNLNTLRKSYADVVRGGGFYGVGSCSIVQDSSGIFIRVGQEGVSERSGTLERCLVIRFQSVGHEVFSRDQLSGFRRWAEKTWASDSNFGLEELDDGRWLLICPSLRELMRINSLAGHQFKNFLVSTYLWKEIDEGAPRLDDACWMLVFGIPLHLKSVNLIRTIGEFCGNLLDIDWNSWASSCVRMKVIAKGSTSSSIPLVYEDQWFTVDVKVLPASLSGGRRESEQGKRGEKSKGHEDFRVSQSTGRIFSALFSKMMQPFSGISVVFHCPSPGVIQIYFEEDSSPSSRVEMLEGSQGAAEGSPPESLRNVAESLSPLQSDREVGSPLILISPPRLVLLIVSLGFGVKMFFPLIWALWSP</sequence>
<dbReference type="GO" id="GO:0009251">
    <property type="term" value="P:glucan catabolic process"/>
    <property type="evidence" value="ECO:0007669"/>
    <property type="project" value="TreeGrafter"/>
</dbReference>
<evidence type="ECO:0000256" key="8">
    <source>
        <dbReference type="SAM" id="Phobius"/>
    </source>
</evidence>
<dbReference type="AlphaFoldDB" id="A0AAV0LGA2"/>
<proteinExistence type="inferred from homology"/>
<dbReference type="FunFam" id="3.20.20.300:FF:000003">
    <property type="entry name" value="Beta-D-glucan exohydrolase isoenzyme ExoI"/>
    <property type="match status" value="1"/>
</dbReference>
<dbReference type="Pfam" id="PF00933">
    <property type="entry name" value="Glyco_hydro_3"/>
    <property type="match status" value="1"/>
</dbReference>
<feature type="region of interest" description="Disordered" evidence="7">
    <location>
        <begin position="829"/>
        <end position="850"/>
    </location>
</feature>
<dbReference type="SUPFAM" id="SSF51445">
    <property type="entry name" value="(Trans)glycosidases"/>
    <property type="match status" value="1"/>
</dbReference>
<dbReference type="PANTHER" id="PTHR30620">
    <property type="entry name" value="PERIPLASMIC BETA-GLUCOSIDASE-RELATED"/>
    <property type="match status" value="1"/>
</dbReference>
<dbReference type="PANTHER" id="PTHR30620:SF16">
    <property type="entry name" value="LYSOSOMAL BETA GLUCOSIDASE"/>
    <property type="match status" value="1"/>
</dbReference>
<evidence type="ECO:0000256" key="9">
    <source>
        <dbReference type="SAM" id="SignalP"/>
    </source>
</evidence>
<protein>
    <recommendedName>
        <fullName evidence="3">beta-glucosidase</fullName>
        <ecNumber evidence="3">3.2.1.21</ecNumber>
    </recommendedName>
</protein>
<comment type="caution">
    <text evidence="11">The sequence shown here is derived from an EMBL/GenBank/DDBJ whole genome shotgun (WGS) entry which is preliminary data.</text>
</comment>
<keyword evidence="6" id="KW-0326">Glycosidase</keyword>
<evidence type="ECO:0000256" key="2">
    <source>
        <dbReference type="ARBA" id="ARBA00005336"/>
    </source>
</evidence>
<feature type="transmembrane region" description="Helical" evidence="8">
    <location>
        <begin position="945"/>
        <end position="967"/>
    </location>
</feature>
<feature type="compositionally biased region" description="Basic and acidic residues" evidence="7">
    <location>
        <begin position="830"/>
        <end position="850"/>
    </location>
</feature>
<feature type="domain" description="Glycoside hydrolase family 3 N-terminal" evidence="10">
    <location>
        <begin position="57"/>
        <end position="385"/>
    </location>
</feature>
<evidence type="ECO:0000256" key="1">
    <source>
        <dbReference type="ARBA" id="ARBA00000448"/>
    </source>
</evidence>
<feature type="region of interest" description="Disordered" evidence="7">
    <location>
        <begin position="899"/>
        <end position="922"/>
    </location>
</feature>
<dbReference type="SUPFAM" id="SSF52279">
    <property type="entry name" value="Beta-D-glucan exohydrolase, C-terminal domain"/>
    <property type="match status" value="1"/>
</dbReference>